<name>A0AC34GJ37_9BILA</name>
<evidence type="ECO:0000313" key="2">
    <source>
        <dbReference type="WBParaSite" id="ES5_v2.g29593.t1"/>
    </source>
</evidence>
<dbReference type="Proteomes" id="UP000887579">
    <property type="component" value="Unplaced"/>
</dbReference>
<proteinExistence type="predicted"/>
<accession>A0AC34GJ37</accession>
<dbReference type="WBParaSite" id="ES5_v2.g29593.t1">
    <property type="protein sequence ID" value="ES5_v2.g29593.t1"/>
    <property type="gene ID" value="ES5_v2.g29593"/>
</dbReference>
<protein>
    <submittedName>
        <fullName evidence="2">Peptidase S1 domain-containing protein</fullName>
    </submittedName>
</protein>
<reference evidence="2" key="1">
    <citation type="submission" date="2022-11" db="UniProtKB">
        <authorList>
            <consortium name="WormBaseParasite"/>
        </authorList>
    </citation>
    <scope>IDENTIFICATION</scope>
</reference>
<organism evidence="1 2">
    <name type="scientific">Panagrolaimus sp. ES5</name>
    <dbReference type="NCBI Taxonomy" id="591445"/>
    <lineage>
        <taxon>Eukaryota</taxon>
        <taxon>Metazoa</taxon>
        <taxon>Ecdysozoa</taxon>
        <taxon>Nematoda</taxon>
        <taxon>Chromadorea</taxon>
        <taxon>Rhabditida</taxon>
        <taxon>Tylenchina</taxon>
        <taxon>Panagrolaimomorpha</taxon>
        <taxon>Panagrolaimoidea</taxon>
        <taxon>Panagrolaimidae</taxon>
        <taxon>Panagrolaimus</taxon>
    </lineage>
</organism>
<evidence type="ECO:0000313" key="1">
    <source>
        <dbReference type="Proteomes" id="UP000887579"/>
    </source>
</evidence>
<sequence>MQIRAVLISSEYILTAAHCFDEVKYPLHERFIKLRCGSVGNMIDVKALKVIKHSVFADTDMHDLALIKIKEVKYTEYLRPVCLISYEKILENSPVTVVGSGLEFSQLSKEAKKAEIIVKSLE</sequence>